<keyword evidence="6" id="KW-0175">Coiled coil</keyword>
<dbReference type="InterPro" id="IPR006612">
    <property type="entry name" value="THAP_Znf"/>
</dbReference>
<dbReference type="SUPFAM" id="SSF57716">
    <property type="entry name" value="Glucocorticoid receptor-like (DNA-binding domain)"/>
    <property type="match status" value="1"/>
</dbReference>
<reference evidence="9" key="2">
    <citation type="submission" date="2016-06" db="EMBL/GenBank/DDBJ databases">
        <title>The genome of a short-lived fish provides insights into sex chromosome evolution and the genetic control of aging.</title>
        <authorList>
            <person name="Reichwald K."/>
            <person name="Felder M."/>
            <person name="Petzold A."/>
            <person name="Koch P."/>
            <person name="Groth M."/>
            <person name="Platzer M."/>
        </authorList>
    </citation>
    <scope>NUCLEOTIDE SEQUENCE</scope>
    <source>
        <tissue evidence="9">Brain</tissue>
    </source>
</reference>
<dbReference type="AlphaFoldDB" id="A0A1A8EKC2"/>
<dbReference type="InterPro" id="IPR026521">
    <property type="entry name" value="THAP2"/>
</dbReference>
<dbReference type="EMBL" id="HAEB01001093">
    <property type="protein sequence ID" value="SBQ47568.1"/>
    <property type="molecule type" value="Transcribed_RNA"/>
</dbReference>
<sequence>MPVSCAAYGCKNRRTPLSKGQGVTFHQFPKDVTLRKAWISAVRRRDFKPSRKTVLCSSHFKEKDFDRTGQTVRLREAVIPSIFESFPDHLKKSPIKIRSTRTSQRALEPSNDPVPVSKPPEPQKPSASDHHYALDPGQIKIKLCEAQARVEELERQLRNAKDRERRQKQTLRSLLDDLKTKGKISEELQLKLLQEADEEQISHHEDKL</sequence>
<protein>
    <submittedName>
        <fullName evidence="9">THAP domain containing 6</fullName>
    </submittedName>
</protein>
<dbReference type="SMART" id="SM00980">
    <property type="entry name" value="THAP"/>
    <property type="match status" value="1"/>
</dbReference>
<dbReference type="Pfam" id="PF05485">
    <property type="entry name" value="THAP"/>
    <property type="match status" value="1"/>
</dbReference>
<dbReference type="PANTHER" id="PTHR47696:SF2">
    <property type="entry name" value="PROVISIONAL ORTHOLOG OF THAP DOMAIN CONTAINING 1"/>
    <property type="match status" value="1"/>
</dbReference>
<dbReference type="InterPro" id="IPR038441">
    <property type="entry name" value="THAP_Znf_sf"/>
</dbReference>
<keyword evidence="4 5" id="KW-0238">DNA-binding</keyword>
<evidence type="ECO:0000256" key="1">
    <source>
        <dbReference type="ARBA" id="ARBA00022723"/>
    </source>
</evidence>
<name>A0A1A8EKC2_9TELE</name>
<feature type="domain" description="THAP-type" evidence="8">
    <location>
        <begin position="1"/>
        <end position="83"/>
    </location>
</feature>
<keyword evidence="1" id="KW-0479">Metal-binding</keyword>
<evidence type="ECO:0000256" key="6">
    <source>
        <dbReference type="SAM" id="Coils"/>
    </source>
</evidence>
<gene>
    <name evidence="9" type="primary">THAP6</name>
</gene>
<accession>A0A1A8EKC2</accession>
<dbReference type="GO" id="GO:0003677">
    <property type="term" value="F:DNA binding"/>
    <property type="evidence" value="ECO:0007669"/>
    <property type="project" value="UniProtKB-UniRule"/>
</dbReference>
<evidence type="ECO:0000256" key="4">
    <source>
        <dbReference type="ARBA" id="ARBA00023125"/>
    </source>
</evidence>
<keyword evidence="2 5" id="KW-0863">Zinc-finger</keyword>
<dbReference type="SMART" id="SM00692">
    <property type="entry name" value="DM3"/>
    <property type="match status" value="1"/>
</dbReference>
<dbReference type="PANTHER" id="PTHR47696">
    <property type="entry name" value="THAP DOMAIN-CONTAINING PROTEIN 2"/>
    <property type="match status" value="1"/>
</dbReference>
<evidence type="ECO:0000313" key="9">
    <source>
        <dbReference type="EMBL" id="SBQ47568.1"/>
    </source>
</evidence>
<feature type="coiled-coil region" evidence="6">
    <location>
        <begin position="143"/>
        <end position="181"/>
    </location>
</feature>
<dbReference type="PROSITE" id="PS50950">
    <property type="entry name" value="ZF_THAP"/>
    <property type="match status" value="1"/>
</dbReference>
<proteinExistence type="predicted"/>
<evidence type="ECO:0000259" key="8">
    <source>
        <dbReference type="PROSITE" id="PS50950"/>
    </source>
</evidence>
<evidence type="ECO:0000256" key="5">
    <source>
        <dbReference type="PROSITE-ProRule" id="PRU00309"/>
    </source>
</evidence>
<reference evidence="9" key="1">
    <citation type="submission" date="2016-05" db="EMBL/GenBank/DDBJ databases">
        <authorList>
            <person name="Lavstsen T."/>
            <person name="Jespersen J.S."/>
        </authorList>
    </citation>
    <scope>NUCLEOTIDE SEQUENCE</scope>
    <source>
        <tissue evidence="9">Brain</tissue>
    </source>
</reference>
<organism evidence="9">
    <name type="scientific">Nothobranchius korthausae</name>
    <dbReference type="NCBI Taxonomy" id="1143690"/>
    <lineage>
        <taxon>Eukaryota</taxon>
        <taxon>Metazoa</taxon>
        <taxon>Chordata</taxon>
        <taxon>Craniata</taxon>
        <taxon>Vertebrata</taxon>
        <taxon>Euteleostomi</taxon>
        <taxon>Actinopterygii</taxon>
        <taxon>Neopterygii</taxon>
        <taxon>Teleostei</taxon>
        <taxon>Neoteleostei</taxon>
        <taxon>Acanthomorphata</taxon>
        <taxon>Ovalentaria</taxon>
        <taxon>Atherinomorphae</taxon>
        <taxon>Cyprinodontiformes</taxon>
        <taxon>Nothobranchiidae</taxon>
        <taxon>Nothobranchius</taxon>
    </lineage>
</organism>
<evidence type="ECO:0000256" key="3">
    <source>
        <dbReference type="ARBA" id="ARBA00022833"/>
    </source>
</evidence>
<dbReference type="Gene3D" id="6.20.210.20">
    <property type="entry name" value="THAP domain"/>
    <property type="match status" value="1"/>
</dbReference>
<dbReference type="GO" id="GO:0008270">
    <property type="term" value="F:zinc ion binding"/>
    <property type="evidence" value="ECO:0007669"/>
    <property type="project" value="UniProtKB-KW"/>
</dbReference>
<feature type="region of interest" description="Disordered" evidence="7">
    <location>
        <begin position="99"/>
        <end position="132"/>
    </location>
</feature>
<keyword evidence="3" id="KW-0862">Zinc</keyword>
<evidence type="ECO:0000256" key="7">
    <source>
        <dbReference type="SAM" id="MobiDB-lite"/>
    </source>
</evidence>
<evidence type="ECO:0000256" key="2">
    <source>
        <dbReference type="ARBA" id="ARBA00022771"/>
    </source>
</evidence>